<keyword evidence="3" id="KW-0547">Nucleotide-binding</keyword>
<feature type="domain" description="Origin recognition complex subunit 5 C-terminal" evidence="8">
    <location>
        <begin position="434"/>
        <end position="608"/>
    </location>
</feature>
<dbReference type="AlphaFoldDB" id="A0A178CVH3"/>
<gene>
    <name evidence="10" type="ORF">AYO20_07635</name>
</gene>
<evidence type="ECO:0008006" key="12">
    <source>
        <dbReference type="Google" id="ProtNLM"/>
    </source>
</evidence>
<evidence type="ECO:0000256" key="5">
    <source>
        <dbReference type="ARBA" id="ARBA00023242"/>
    </source>
</evidence>
<accession>A0A178CVH3</accession>
<dbReference type="InterPro" id="IPR041664">
    <property type="entry name" value="AAA_16"/>
</dbReference>
<comment type="subcellular location">
    <subcellularLocation>
        <location evidence="1">Nucleus</location>
    </subcellularLocation>
</comment>
<keyword evidence="5" id="KW-0539">Nucleus</keyword>
<sequence length="633" mass="69669">MCGEARVQIHDAFKADSKRRLDRTKTRRSTTLPQLPEEMVALLSPESLHSILQKCPCRRPQIQELATYYNDIFPSPSVLVAYGLESTSKTTAIVEVLRWREIPHGIVKSRECLSQRHLLSKIFAVCVAALGREQEEQQEGQTEQQFDRTDSINALVGNLRRLFERVVVDSKSNKKNKFVAVIEEADALRQPGPTLLPALARLGDVIPGFSVILTSSSPRPLNLHKTGVPCVHFPPYTRSEAISIIVSSGPTPPALKHSASASLSGTSTSTAKTDQQQHAALLSRLYAQFAVTVYDTLISSTSSTSIDTFRLACERLWPRFIEPIVSGEEPPGRVKSWDFARLLVRNRGLFRSEGEDALHNTFPRTPLPDNPPEAGSSLQQQLRQDAVRNSSAPATPSKRSTLDSSKSAASNELPSKPWLSQSSSSSSITRPSLLKHFPTLVLLSAYLASHTLPKHDILLFSRLSATSSSISKKIRRLRQTPTKRKTTSTPSGTPTKDATTPTKSRNKSLFAAGANLGIPRPFTLERLVAILRAIHPQGIPNRPGRGVSDRIYRELGELERLRLVVRSSGSGAVTGAGGTGDDAGDEKWRVNVGREWVVNMGHVWGMGVRNSKELASKYPQFIPPLRSHPTSHW</sequence>
<dbReference type="EMBL" id="LVCJ01000054">
    <property type="protein sequence ID" value="OAL33153.1"/>
    <property type="molecule type" value="Genomic_DNA"/>
</dbReference>
<dbReference type="Proteomes" id="UP000185904">
    <property type="component" value="Unassembled WGS sequence"/>
</dbReference>
<dbReference type="InterPro" id="IPR047088">
    <property type="entry name" value="ORC5_C"/>
</dbReference>
<dbReference type="Pfam" id="PF13191">
    <property type="entry name" value="AAA_16"/>
    <property type="match status" value="1"/>
</dbReference>
<dbReference type="GO" id="GO:0006270">
    <property type="term" value="P:DNA replication initiation"/>
    <property type="evidence" value="ECO:0007669"/>
    <property type="project" value="TreeGrafter"/>
</dbReference>
<feature type="compositionally biased region" description="Low complexity" evidence="6">
    <location>
        <begin position="413"/>
        <end position="425"/>
    </location>
</feature>
<feature type="compositionally biased region" description="Basic residues" evidence="6">
    <location>
        <begin position="472"/>
        <end position="486"/>
    </location>
</feature>
<evidence type="ECO:0000259" key="7">
    <source>
        <dbReference type="Pfam" id="PF13191"/>
    </source>
</evidence>
<comment type="caution">
    <text evidence="10">The sequence shown here is derived from an EMBL/GenBank/DDBJ whole genome shotgun (WGS) entry which is preliminary data.</text>
</comment>
<dbReference type="Pfam" id="PF14630">
    <property type="entry name" value="ORC5_C"/>
    <property type="match status" value="1"/>
</dbReference>
<evidence type="ECO:0000256" key="1">
    <source>
        <dbReference type="ARBA" id="ARBA00004123"/>
    </source>
</evidence>
<keyword evidence="11" id="KW-1185">Reference proteome</keyword>
<feature type="domain" description="ORC5 lid" evidence="9">
    <location>
        <begin position="286"/>
        <end position="351"/>
    </location>
</feature>
<dbReference type="Pfam" id="PF21639">
    <property type="entry name" value="ORC5_lid"/>
    <property type="match status" value="1"/>
</dbReference>
<feature type="region of interest" description="Disordered" evidence="6">
    <location>
        <begin position="355"/>
        <end position="425"/>
    </location>
</feature>
<proteinExistence type="predicted"/>
<evidence type="ECO:0000313" key="10">
    <source>
        <dbReference type="EMBL" id="OAL33153.1"/>
    </source>
</evidence>
<dbReference type="InterPro" id="IPR020796">
    <property type="entry name" value="ORC5"/>
</dbReference>
<dbReference type="OrthoDB" id="365981at2759"/>
<dbReference type="InterPro" id="IPR048866">
    <property type="entry name" value="ORC5_lid"/>
</dbReference>
<evidence type="ECO:0000259" key="9">
    <source>
        <dbReference type="Pfam" id="PF21639"/>
    </source>
</evidence>
<dbReference type="GO" id="GO:0003688">
    <property type="term" value="F:DNA replication origin binding"/>
    <property type="evidence" value="ECO:0007669"/>
    <property type="project" value="TreeGrafter"/>
</dbReference>
<feature type="region of interest" description="Disordered" evidence="6">
    <location>
        <begin position="471"/>
        <end position="505"/>
    </location>
</feature>
<feature type="domain" description="Orc1-like AAA ATPase" evidence="7">
    <location>
        <begin position="54"/>
        <end position="205"/>
    </location>
</feature>
<keyword evidence="4" id="KW-0067">ATP-binding</keyword>
<dbReference type="PANTHER" id="PTHR12705">
    <property type="entry name" value="ORIGIN RECOGNITION COMPLEX SUBUNIT 5"/>
    <property type="match status" value="1"/>
</dbReference>
<dbReference type="GeneID" id="34591046"/>
<evidence type="ECO:0000256" key="4">
    <source>
        <dbReference type="ARBA" id="ARBA00022840"/>
    </source>
</evidence>
<keyword evidence="2" id="KW-0235">DNA replication</keyword>
<dbReference type="GO" id="GO:0005664">
    <property type="term" value="C:nuclear origin of replication recognition complex"/>
    <property type="evidence" value="ECO:0007669"/>
    <property type="project" value="TreeGrafter"/>
</dbReference>
<organism evidence="10 11">
    <name type="scientific">Fonsecaea nubica</name>
    <dbReference type="NCBI Taxonomy" id="856822"/>
    <lineage>
        <taxon>Eukaryota</taxon>
        <taxon>Fungi</taxon>
        <taxon>Dikarya</taxon>
        <taxon>Ascomycota</taxon>
        <taxon>Pezizomycotina</taxon>
        <taxon>Eurotiomycetes</taxon>
        <taxon>Chaetothyriomycetidae</taxon>
        <taxon>Chaetothyriales</taxon>
        <taxon>Herpotrichiellaceae</taxon>
        <taxon>Fonsecaea</taxon>
    </lineage>
</organism>
<protein>
    <recommendedName>
        <fullName evidence="12">Orc1-like AAA ATPase domain-containing protein</fullName>
    </recommendedName>
</protein>
<evidence type="ECO:0000256" key="6">
    <source>
        <dbReference type="SAM" id="MobiDB-lite"/>
    </source>
</evidence>
<evidence type="ECO:0000259" key="8">
    <source>
        <dbReference type="Pfam" id="PF14630"/>
    </source>
</evidence>
<feature type="compositionally biased region" description="Polar residues" evidence="6">
    <location>
        <begin position="376"/>
        <end position="412"/>
    </location>
</feature>
<evidence type="ECO:0000256" key="3">
    <source>
        <dbReference type="ARBA" id="ARBA00022741"/>
    </source>
</evidence>
<name>A0A178CVH3_9EURO</name>
<reference evidence="10 11" key="1">
    <citation type="submission" date="2016-03" db="EMBL/GenBank/DDBJ databases">
        <title>The draft genome sequence of Fonsecaea nubica causative agent of cutaneous subcutaneous infection in human host.</title>
        <authorList>
            <person name="Costa F."/>
            <person name="Sybren D.H."/>
            <person name="Raittz R.T."/>
            <person name="Weiss V.A."/>
            <person name="Leao A.C."/>
            <person name="Gomes R."/>
            <person name="De Souza E.M."/>
            <person name="Pedrosa F.O."/>
            <person name="Steffens M.B."/>
            <person name="Bombassaro A."/>
            <person name="Tadra-Sfeir M.Z."/>
            <person name="Moreno L.F."/>
            <person name="Najafzadeh M.J."/>
            <person name="Felipe M.S."/>
            <person name="Teixeira M."/>
            <person name="Sun J."/>
            <person name="Xi L."/>
            <person name="Castro M.A."/>
            <person name="Vicente V.A."/>
        </authorList>
    </citation>
    <scope>NUCLEOTIDE SEQUENCE [LARGE SCALE GENOMIC DNA]</scope>
    <source>
        <strain evidence="10 11">CBS 269.64</strain>
    </source>
</reference>
<feature type="compositionally biased region" description="Low complexity" evidence="6">
    <location>
        <begin position="487"/>
        <end position="496"/>
    </location>
</feature>
<evidence type="ECO:0000256" key="2">
    <source>
        <dbReference type="ARBA" id="ARBA00022705"/>
    </source>
</evidence>
<dbReference type="PANTHER" id="PTHR12705:SF0">
    <property type="entry name" value="ORIGIN RECOGNITION COMPLEX SUBUNIT 5"/>
    <property type="match status" value="1"/>
</dbReference>
<dbReference type="RefSeq" id="XP_022498165.1">
    <property type="nucleotide sequence ID" value="XM_022645920.1"/>
</dbReference>
<evidence type="ECO:0000313" key="11">
    <source>
        <dbReference type="Proteomes" id="UP000185904"/>
    </source>
</evidence>